<dbReference type="GO" id="GO:0032259">
    <property type="term" value="P:methylation"/>
    <property type="evidence" value="ECO:0007669"/>
    <property type="project" value="UniProtKB-KW"/>
</dbReference>
<keyword evidence="5" id="KW-0963">Cytoplasm</keyword>
<keyword evidence="6" id="KW-0489">Methyltransferase</keyword>
<dbReference type="AlphaFoldDB" id="A0A2P2PJC8"/>
<evidence type="ECO:0000256" key="8">
    <source>
        <dbReference type="ARBA" id="ARBA00023242"/>
    </source>
</evidence>
<dbReference type="InterPro" id="IPR019410">
    <property type="entry name" value="Methyltransf_16"/>
</dbReference>
<dbReference type="SUPFAM" id="SSF53335">
    <property type="entry name" value="S-adenosyl-L-methionine-dependent methyltransferases"/>
    <property type="match status" value="1"/>
</dbReference>
<dbReference type="PANTHER" id="PTHR13539:SF3">
    <property type="entry name" value="CALMODULIN-LYSINE N-METHYLTRANSFERASE"/>
    <property type="match status" value="1"/>
</dbReference>
<evidence type="ECO:0000256" key="3">
    <source>
        <dbReference type="ARBA" id="ARBA00011914"/>
    </source>
</evidence>
<evidence type="ECO:0000256" key="1">
    <source>
        <dbReference type="ARBA" id="ARBA00004123"/>
    </source>
</evidence>
<dbReference type="InterPro" id="IPR029063">
    <property type="entry name" value="SAM-dependent_MTases_sf"/>
</dbReference>
<dbReference type="Gene3D" id="3.40.50.150">
    <property type="entry name" value="Vaccinia Virus protein VP39"/>
    <property type="match status" value="1"/>
</dbReference>
<dbReference type="EC" id="2.1.1.60" evidence="3"/>
<keyword evidence="7" id="KW-0808">Transferase</keyword>
<evidence type="ECO:0000256" key="6">
    <source>
        <dbReference type="ARBA" id="ARBA00022603"/>
    </source>
</evidence>
<dbReference type="GO" id="GO:0005737">
    <property type="term" value="C:cytoplasm"/>
    <property type="evidence" value="ECO:0007669"/>
    <property type="project" value="UniProtKB-SubCell"/>
</dbReference>
<evidence type="ECO:0000256" key="7">
    <source>
        <dbReference type="ARBA" id="ARBA00022679"/>
    </source>
</evidence>
<protein>
    <recommendedName>
        <fullName evidence="4">Calmodulin-lysine N-methyltransferase</fullName>
        <ecNumber evidence="3">2.1.1.60</ecNumber>
    </recommendedName>
</protein>
<dbReference type="Pfam" id="PF10294">
    <property type="entry name" value="Methyltransf_16"/>
    <property type="match status" value="1"/>
</dbReference>
<dbReference type="EMBL" id="GGEC01074359">
    <property type="protein sequence ID" value="MBX54843.1"/>
    <property type="molecule type" value="Transcribed_RNA"/>
</dbReference>
<dbReference type="GO" id="GO:0005634">
    <property type="term" value="C:nucleus"/>
    <property type="evidence" value="ECO:0007669"/>
    <property type="project" value="UniProtKB-SubCell"/>
</dbReference>
<reference evidence="9" key="1">
    <citation type="submission" date="2018-02" db="EMBL/GenBank/DDBJ databases">
        <title>Rhizophora mucronata_Transcriptome.</title>
        <authorList>
            <person name="Meera S.P."/>
            <person name="Sreeshan A."/>
            <person name="Augustine A."/>
        </authorList>
    </citation>
    <scope>NUCLEOTIDE SEQUENCE</scope>
    <source>
        <tissue evidence="9">Leaf</tissue>
    </source>
</reference>
<evidence type="ECO:0000256" key="4">
    <source>
        <dbReference type="ARBA" id="ARBA00020594"/>
    </source>
</evidence>
<organism evidence="9">
    <name type="scientific">Rhizophora mucronata</name>
    <name type="common">Asiatic mangrove</name>
    <dbReference type="NCBI Taxonomy" id="61149"/>
    <lineage>
        <taxon>Eukaryota</taxon>
        <taxon>Viridiplantae</taxon>
        <taxon>Streptophyta</taxon>
        <taxon>Embryophyta</taxon>
        <taxon>Tracheophyta</taxon>
        <taxon>Spermatophyta</taxon>
        <taxon>Magnoliopsida</taxon>
        <taxon>eudicotyledons</taxon>
        <taxon>Gunneridae</taxon>
        <taxon>Pentapetalae</taxon>
        <taxon>rosids</taxon>
        <taxon>fabids</taxon>
        <taxon>Malpighiales</taxon>
        <taxon>Rhizophoraceae</taxon>
        <taxon>Rhizophora</taxon>
    </lineage>
</organism>
<accession>A0A2P2PJC8</accession>
<evidence type="ECO:0000256" key="5">
    <source>
        <dbReference type="ARBA" id="ARBA00022490"/>
    </source>
</evidence>
<dbReference type="PANTHER" id="PTHR13539">
    <property type="entry name" value="CALMODULIN-LYSINE N-METHYLTRANSFERASE"/>
    <property type="match status" value="1"/>
</dbReference>
<comment type="subcellular location">
    <subcellularLocation>
        <location evidence="2">Cytoplasm</location>
    </subcellularLocation>
    <subcellularLocation>
        <location evidence="1">Nucleus</location>
    </subcellularLocation>
</comment>
<name>A0A2P2PJC8_RHIMU</name>
<evidence type="ECO:0000313" key="9">
    <source>
        <dbReference type="EMBL" id="MBX54843.1"/>
    </source>
</evidence>
<proteinExistence type="predicted"/>
<keyword evidence="8" id="KW-0539">Nucleus</keyword>
<evidence type="ECO:0000256" key="2">
    <source>
        <dbReference type="ARBA" id="ARBA00004496"/>
    </source>
</evidence>
<dbReference type="InterPro" id="IPR025800">
    <property type="entry name" value="CaM-Lys-N-MeTrfase"/>
</dbReference>
<dbReference type="GO" id="GO:0018025">
    <property type="term" value="F:calmodulin-lysine N-methyltransferase activity"/>
    <property type="evidence" value="ECO:0007669"/>
    <property type="project" value="UniProtKB-EC"/>
</dbReference>
<sequence>MEVKAASSLRWGILRQALLRRNPPGTRCDDLTDDEQSISIDTNRISRKKGHGFNLIPAHIVDGREDLSSRDACLCYTLPIHGAPKLFITQRAENNIADLKDFENSNKYNVDNTGLVCHWPSEEVLAYYCLSHADMFRSQKVIELGSGYGLAGLAIAATTQASEVVISDGNPQVVDCILVIFALDTFTGFSLDCKLVLSDG</sequence>